<organism evidence="2 3">
    <name type="scientific">Pterulicium gracile</name>
    <dbReference type="NCBI Taxonomy" id="1884261"/>
    <lineage>
        <taxon>Eukaryota</taxon>
        <taxon>Fungi</taxon>
        <taxon>Dikarya</taxon>
        <taxon>Basidiomycota</taxon>
        <taxon>Agaricomycotina</taxon>
        <taxon>Agaricomycetes</taxon>
        <taxon>Agaricomycetidae</taxon>
        <taxon>Agaricales</taxon>
        <taxon>Pleurotineae</taxon>
        <taxon>Pterulaceae</taxon>
        <taxon>Pterulicium</taxon>
    </lineage>
</organism>
<dbReference type="InterPro" id="IPR036249">
    <property type="entry name" value="Thioredoxin-like_sf"/>
</dbReference>
<accession>A0A5C3QRB0</accession>
<dbReference type="Gene3D" id="3.40.30.10">
    <property type="entry name" value="Glutaredoxin"/>
    <property type="match status" value="1"/>
</dbReference>
<evidence type="ECO:0000313" key="3">
    <source>
        <dbReference type="Proteomes" id="UP000305067"/>
    </source>
</evidence>
<dbReference type="OrthoDB" id="423313at2759"/>
<dbReference type="STRING" id="1884261.A0A5C3QRB0"/>
<dbReference type="SUPFAM" id="SSF52833">
    <property type="entry name" value="Thioredoxin-like"/>
    <property type="match status" value="1"/>
</dbReference>
<protein>
    <submittedName>
        <fullName evidence="2">Uncharacterized protein</fullName>
    </submittedName>
</protein>
<name>A0A5C3QRB0_9AGAR</name>
<feature type="region of interest" description="Disordered" evidence="1">
    <location>
        <begin position="174"/>
        <end position="193"/>
    </location>
</feature>
<keyword evidence="3" id="KW-1185">Reference proteome</keyword>
<gene>
    <name evidence="2" type="ORF">BDV98DRAFT_591856</name>
</gene>
<evidence type="ECO:0000256" key="1">
    <source>
        <dbReference type="SAM" id="MobiDB-lite"/>
    </source>
</evidence>
<reference evidence="2 3" key="1">
    <citation type="journal article" date="2019" name="Nat. Ecol. Evol.">
        <title>Megaphylogeny resolves global patterns of mushroom evolution.</title>
        <authorList>
            <person name="Varga T."/>
            <person name="Krizsan K."/>
            <person name="Foldi C."/>
            <person name="Dima B."/>
            <person name="Sanchez-Garcia M."/>
            <person name="Sanchez-Ramirez S."/>
            <person name="Szollosi G.J."/>
            <person name="Szarkandi J.G."/>
            <person name="Papp V."/>
            <person name="Albert L."/>
            <person name="Andreopoulos W."/>
            <person name="Angelini C."/>
            <person name="Antonin V."/>
            <person name="Barry K.W."/>
            <person name="Bougher N.L."/>
            <person name="Buchanan P."/>
            <person name="Buyck B."/>
            <person name="Bense V."/>
            <person name="Catcheside P."/>
            <person name="Chovatia M."/>
            <person name="Cooper J."/>
            <person name="Damon W."/>
            <person name="Desjardin D."/>
            <person name="Finy P."/>
            <person name="Geml J."/>
            <person name="Haridas S."/>
            <person name="Hughes K."/>
            <person name="Justo A."/>
            <person name="Karasinski D."/>
            <person name="Kautmanova I."/>
            <person name="Kiss B."/>
            <person name="Kocsube S."/>
            <person name="Kotiranta H."/>
            <person name="LaButti K.M."/>
            <person name="Lechner B.E."/>
            <person name="Liimatainen K."/>
            <person name="Lipzen A."/>
            <person name="Lukacs Z."/>
            <person name="Mihaltcheva S."/>
            <person name="Morgado L.N."/>
            <person name="Niskanen T."/>
            <person name="Noordeloos M.E."/>
            <person name="Ohm R.A."/>
            <person name="Ortiz-Santana B."/>
            <person name="Ovrebo C."/>
            <person name="Racz N."/>
            <person name="Riley R."/>
            <person name="Savchenko A."/>
            <person name="Shiryaev A."/>
            <person name="Soop K."/>
            <person name="Spirin V."/>
            <person name="Szebenyi C."/>
            <person name="Tomsovsky M."/>
            <person name="Tulloss R.E."/>
            <person name="Uehling J."/>
            <person name="Grigoriev I.V."/>
            <person name="Vagvolgyi C."/>
            <person name="Papp T."/>
            <person name="Martin F.M."/>
            <person name="Miettinen O."/>
            <person name="Hibbett D.S."/>
            <person name="Nagy L.G."/>
        </authorList>
    </citation>
    <scope>NUCLEOTIDE SEQUENCE [LARGE SCALE GENOMIC DNA]</scope>
    <source>
        <strain evidence="2 3">CBS 309.79</strain>
    </source>
</reference>
<sequence length="248" mass="27365">MVDYYEYNTSRGNSRGQVEHHADLWTRPKQKNKPHRATALLSHASPNPPLTLNPEEELAAVSSHLAALAQNVIPPHVDPSRMIDPQLVLDFDVAAGKRSEEELKVLVQQTWEHNPVVVYCKHYSPQSRSLRNILSKLDIQPPPTIFEVDVRPDSEVLMPLIARVINAVFAVQSSSDHDSDGTEDGASSPPASSLNPFPLPALLIGGKVISGGDVELVDRLLENGKLKEMMREAGAEVKDAKKKKKGRR</sequence>
<dbReference type="Proteomes" id="UP000305067">
    <property type="component" value="Unassembled WGS sequence"/>
</dbReference>
<proteinExistence type="predicted"/>
<evidence type="ECO:0000313" key="2">
    <source>
        <dbReference type="EMBL" id="TFL03061.1"/>
    </source>
</evidence>
<dbReference type="PROSITE" id="PS51354">
    <property type="entry name" value="GLUTAREDOXIN_2"/>
    <property type="match status" value="1"/>
</dbReference>
<dbReference type="AlphaFoldDB" id="A0A5C3QRB0"/>
<dbReference type="EMBL" id="ML178821">
    <property type="protein sequence ID" value="TFL03061.1"/>
    <property type="molecule type" value="Genomic_DNA"/>
</dbReference>